<feature type="region of interest" description="Disordered" evidence="3">
    <location>
        <begin position="1"/>
        <end position="178"/>
    </location>
</feature>
<protein>
    <recommendedName>
        <fullName evidence="4">B30.2/SPRY domain-containing protein</fullName>
    </recommendedName>
</protein>
<name>A0AAQ3QBU6_9LILI</name>
<evidence type="ECO:0000256" key="1">
    <source>
        <dbReference type="ARBA" id="ARBA00004123"/>
    </source>
</evidence>
<dbReference type="Gene3D" id="2.60.120.920">
    <property type="match status" value="1"/>
</dbReference>
<dbReference type="FunFam" id="2.60.120.920:FF:000043">
    <property type="entry name" value="Protein TRAUCO"/>
    <property type="match status" value="1"/>
</dbReference>
<keyword evidence="2" id="KW-0539">Nucleus</keyword>
<feature type="compositionally biased region" description="Pro residues" evidence="3">
    <location>
        <begin position="38"/>
        <end position="52"/>
    </location>
</feature>
<dbReference type="InterPro" id="IPR043136">
    <property type="entry name" value="B30.2/SPRY_sf"/>
</dbReference>
<dbReference type="SUPFAM" id="SSF49899">
    <property type="entry name" value="Concanavalin A-like lectins/glucanases"/>
    <property type="match status" value="1"/>
</dbReference>
<accession>A0AAQ3QBU6</accession>
<dbReference type="GO" id="GO:0000976">
    <property type="term" value="F:transcription cis-regulatory region binding"/>
    <property type="evidence" value="ECO:0007669"/>
    <property type="project" value="TreeGrafter"/>
</dbReference>
<dbReference type="EMBL" id="CP136893">
    <property type="protein sequence ID" value="WOL03781.1"/>
    <property type="molecule type" value="Genomic_DNA"/>
</dbReference>
<dbReference type="Pfam" id="PF00622">
    <property type="entry name" value="SPRY"/>
    <property type="match status" value="1"/>
</dbReference>
<dbReference type="CDD" id="cd12872">
    <property type="entry name" value="SPRY_Ash2"/>
    <property type="match status" value="1"/>
</dbReference>
<dbReference type="InterPro" id="IPR001870">
    <property type="entry name" value="B30.2/SPRY"/>
</dbReference>
<dbReference type="PANTHER" id="PTHR10598">
    <property type="entry name" value="SET1/ASH2 HISTONE METHYLTRANSFERASE COMPLEX SUBUNIT ASH2"/>
    <property type="match status" value="1"/>
</dbReference>
<feature type="compositionally biased region" description="Low complexity" evidence="3">
    <location>
        <begin position="117"/>
        <end position="129"/>
    </location>
</feature>
<evidence type="ECO:0000256" key="3">
    <source>
        <dbReference type="SAM" id="MobiDB-lite"/>
    </source>
</evidence>
<keyword evidence="6" id="KW-1185">Reference proteome</keyword>
<dbReference type="GO" id="GO:0048188">
    <property type="term" value="C:Set1C/COMPASS complex"/>
    <property type="evidence" value="ECO:0007669"/>
    <property type="project" value="InterPro"/>
</dbReference>
<evidence type="ECO:0000259" key="4">
    <source>
        <dbReference type="PROSITE" id="PS50188"/>
    </source>
</evidence>
<dbReference type="InterPro" id="IPR013320">
    <property type="entry name" value="ConA-like_dom_sf"/>
</dbReference>
<reference evidence="5 6" key="1">
    <citation type="submission" date="2023-10" db="EMBL/GenBank/DDBJ databases">
        <title>Chromosome-scale genome assembly provides insights into flower coloration mechanisms of Canna indica.</title>
        <authorList>
            <person name="Li C."/>
        </authorList>
    </citation>
    <scope>NUCLEOTIDE SEQUENCE [LARGE SCALE GENOMIC DNA]</scope>
    <source>
        <tissue evidence="5">Flower</tissue>
    </source>
</reference>
<dbReference type="InterPro" id="IPR037353">
    <property type="entry name" value="ASH2"/>
</dbReference>
<evidence type="ECO:0000256" key="2">
    <source>
        <dbReference type="ARBA" id="ARBA00023242"/>
    </source>
</evidence>
<feature type="domain" description="B30.2/SPRY" evidence="4">
    <location>
        <begin position="181"/>
        <end position="400"/>
    </location>
</feature>
<dbReference type="Proteomes" id="UP001327560">
    <property type="component" value="Chromosome 4"/>
</dbReference>
<proteinExistence type="predicted"/>
<dbReference type="PANTHER" id="PTHR10598:SF0">
    <property type="entry name" value="SET1_ASH2 HISTONE METHYLTRANSFERASE COMPLEX SUBUNIT ASH2"/>
    <property type="match status" value="1"/>
</dbReference>
<feature type="compositionally biased region" description="Basic residues" evidence="3">
    <location>
        <begin position="158"/>
        <end position="167"/>
    </location>
</feature>
<dbReference type="SMART" id="SM00449">
    <property type="entry name" value="SPRY"/>
    <property type="match status" value="1"/>
</dbReference>
<evidence type="ECO:0000313" key="6">
    <source>
        <dbReference type="Proteomes" id="UP001327560"/>
    </source>
</evidence>
<organism evidence="5 6">
    <name type="scientific">Canna indica</name>
    <name type="common">Indian-shot</name>
    <dbReference type="NCBI Taxonomy" id="4628"/>
    <lineage>
        <taxon>Eukaryota</taxon>
        <taxon>Viridiplantae</taxon>
        <taxon>Streptophyta</taxon>
        <taxon>Embryophyta</taxon>
        <taxon>Tracheophyta</taxon>
        <taxon>Spermatophyta</taxon>
        <taxon>Magnoliopsida</taxon>
        <taxon>Liliopsida</taxon>
        <taxon>Zingiberales</taxon>
        <taxon>Cannaceae</taxon>
        <taxon>Canna</taxon>
    </lineage>
</organism>
<dbReference type="InterPro" id="IPR003877">
    <property type="entry name" value="SPRY_dom"/>
</dbReference>
<gene>
    <name evidence="5" type="ORF">Cni_G12501</name>
</gene>
<dbReference type="PROSITE" id="PS50188">
    <property type="entry name" value="B302_SPRY"/>
    <property type="match status" value="1"/>
</dbReference>
<evidence type="ECO:0000313" key="5">
    <source>
        <dbReference type="EMBL" id="WOL03781.1"/>
    </source>
</evidence>
<dbReference type="AlphaFoldDB" id="A0AAQ3QBU6"/>
<sequence length="440" mass="47736">MASALSLSRATEKAQSTDDERWSDALDRIPSPQSPASDPSPPTADPPSPPSPVEGAPDDAEPFDAKPDLVEPSSAQTPKTEPPAADEPPPSSTSASSSDDDDGPARKKQRSLSSFVSPSPTSAPATDAAPMPPPPPTTATATAKKPKKKSNNVWSKSTSRKGKKKGKSGNNHHVAAVEDTVLMTPVPRFPDKTDDTPDAKICLSRVYKAEKVELSDDRLTAGSTKGYRMVRATRGVQEGAWYFEMKVVKLGETGHTRLGWTTDKGDLQAPVGYDLNSFGYRDIDGSKIHRAQREKYGDEGYGEGDVIGFYINLPDGALYAPKPPHLIWYKGQRYVYSADGKDDPPKIIPDSEISFFKNGQCQGVAFRDLLGGRYYPAASMYTLPNQPNCEVRFNFGPDFEFFPQDFGGRSIPRPMIEVSYHGFDGKVEGPTENGISEKTS</sequence>
<feature type="compositionally biased region" description="Basic and acidic residues" evidence="3">
    <location>
        <begin position="10"/>
        <end position="27"/>
    </location>
</feature>
<comment type="subcellular location">
    <subcellularLocation>
        <location evidence="1">Nucleus</location>
    </subcellularLocation>
</comment>